<dbReference type="Proteomes" id="UP000266426">
    <property type="component" value="Unassembled WGS sequence"/>
</dbReference>
<dbReference type="InterPro" id="IPR053135">
    <property type="entry name" value="AKR2_Oxidoreductase"/>
</dbReference>
<name>A0A3A4R1F9_9BACT</name>
<dbReference type="PROSITE" id="PS51318">
    <property type="entry name" value="TAT"/>
    <property type="match status" value="1"/>
</dbReference>
<evidence type="ECO:0000259" key="1">
    <source>
        <dbReference type="Pfam" id="PF00248"/>
    </source>
</evidence>
<comment type="caution">
    <text evidence="2">The sequence shown here is derived from an EMBL/GenBank/DDBJ whole genome shotgun (WGS) entry which is preliminary data.</text>
</comment>
<dbReference type="PANTHER" id="PTHR43312:SF1">
    <property type="entry name" value="NADP-DEPENDENT OXIDOREDUCTASE DOMAIN-CONTAINING PROTEIN"/>
    <property type="match status" value="1"/>
</dbReference>
<evidence type="ECO:0000313" key="2">
    <source>
        <dbReference type="EMBL" id="RJP59924.1"/>
    </source>
</evidence>
<feature type="domain" description="NADP-dependent oxidoreductase" evidence="1">
    <location>
        <begin position="80"/>
        <end position="238"/>
    </location>
</feature>
<dbReference type="InterPro" id="IPR006311">
    <property type="entry name" value="TAT_signal"/>
</dbReference>
<reference evidence="2 3" key="1">
    <citation type="journal article" date="2017" name="ISME J.">
        <title>Energy and carbon metabolisms in a deep terrestrial subsurface fluid microbial community.</title>
        <authorList>
            <person name="Momper L."/>
            <person name="Jungbluth S.P."/>
            <person name="Lee M.D."/>
            <person name="Amend J.P."/>
        </authorList>
    </citation>
    <scope>NUCLEOTIDE SEQUENCE [LARGE SCALE GENOMIC DNA]</scope>
    <source>
        <strain evidence="2">SURF_26</strain>
    </source>
</reference>
<dbReference type="EMBL" id="QZJZ01000039">
    <property type="protein sequence ID" value="RJP59924.1"/>
    <property type="molecule type" value="Genomic_DNA"/>
</dbReference>
<sequence length="294" mass="32773">MKNNDIRFNDPMTRREFLKKTVLGLACAGLFAGGMRPQSLFAALEGVSAVQKGNMFYRTLGKTGLSVSEISFNGGRLSDIAVLAYAMDHGVNFIDTAPQYADSEQLISKILKYRKNELIVATKWEVSELFTEQELIASVEQSLKNLNVDTIDIIQTWSAMRATQVNHEPVFTAFEKLKKDGKVRFLGITTHRNEVEVAKSVIENGKYDTLMIGYNITNHEQVDPLIKEAGEKGIGVIAQYVTDYKARIPGEFRGTSRGAAQWALSNPNICSAVMDMFNVQEVDELVRVPAILRK</sequence>
<evidence type="ECO:0000313" key="3">
    <source>
        <dbReference type="Proteomes" id="UP000266426"/>
    </source>
</evidence>
<dbReference type="InterPro" id="IPR023210">
    <property type="entry name" value="NADP_OxRdtase_dom"/>
</dbReference>
<dbReference type="SUPFAM" id="SSF51430">
    <property type="entry name" value="NAD(P)-linked oxidoreductase"/>
    <property type="match status" value="1"/>
</dbReference>
<proteinExistence type="predicted"/>
<dbReference type="AlphaFoldDB" id="A0A3A4R1F9"/>
<protein>
    <submittedName>
        <fullName evidence="2">Aldo/keto reductase</fullName>
    </submittedName>
</protein>
<dbReference type="InterPro" id="IPR036812">
    <property type="entry name" value="NAD(P)_OxRdtase_dom_sf"/>
</dbReference>
<gene>
    <name evidence="2" type="ORF">C4541_05165</name>
</gene>
<accession>A0A3A4R1F9</accession>
<dbReference type="Gene3D" id="3.20.20.100">
    <property type="entry name" value="NADP-dependent oxidoreductase domain"/>
    <property type="match status" value="1"/>
</dbReference>
<organism evidence="2 3">
    <name type="scientific">Candidatus Auribacter fodinae</name>
    <dbReference type="NCBI Taxonomy" id="2093366"/>
    <lineage>
        <taxon>Bacteria</taxon>
        <taxon>Pseudomonadati</taxon>
        <taxon>Candidatus Auribacterota</taxon>
        <taxon>Candidatus Auribacteria</taxon>
        <taxon>Candidatus Auribacterales</taxon>
        <taxon>Candidatus Auribacteraceae</taxon>
        <taxon>Candidatus Auribacter</taxon>
    </lineage>
</organism>
<dbReference type="Pfam" id="PF00248">
    <property type="entry name" value="Aldo_ket_red"/>
    <property type="match status" value="1"/>
</dbReference>
<dbReference type="PANTHER" id="PTHR43312">
    <property type="entry name" value="D-THREO-ALDOSE 1-DEHYDROGENASE"/>
    <property type="match status" value="1"/>
</dbReference>